<gene>
    <name evidence="1" type="ORF">CSW64_12755</name>
</gene>
<reference evidence="1 2" key="1">
    <citation type="submission" date="2017-10" db="EMBL/GenBank/DDBJ databases">
        <title>Genome sequence of Caulobacter mirabilis FWC38.</title>
        <authorList>
            <person name="Fiebig A."/>
            <person name="Crosson S."/>
        </authorList>
    </citation>
    <scope>NUCLEOTIDE SEQUENCE [LARGE SCALE GENOMIC DNA]</scope>
    <source>
        <strain evidence="1 2">FWC 38</strain>
    </source>
</reference>
<proteinExistence type="predicted"/>
<keyword evidence="2" id="KW-1185">Reference proteome</keyword>
<evidence type="ECO:0000313" key="1">
    <source>
        <dbReference type="EMBL" id="ATQ43223.1"/>
    </source>
</evidence>
<accession>A0A2D2AYX9</accession>
<protein>
    <submittedName>
        <fullName evidence="1">Uncharacterized protein</fullName>
    </submittedName>
</protein>
<dbReference type="EMBL" id="CP024201">
    <property type="protein sequence ID" value="ATQ43223.1"/>
    <property type="molecule type" value="Genomic_DNA"/>
</dbReference>
<organism evidence="1 2">
    <name type="scientific">Caulobacter mirabilis</name>
    <dbReference type="NCBI Taxonomy" id="69666"/>
    <lineage>
        <taxon>Bacteria</taxon>
        <taxon>Pseudomonadati</taxon>
        <taxon>Pseudomonadota</taxon>
        <taxon>Alphaproteobacteria</taxon>
        <taxon>Caulobacterales</taxon>
        <taxon>Caulobacteraceae</taxon>
        <taxon>Caulobacter</taxon>
    </lineage>
</organism>
<sequence length="380" mass="41444">MTFEIEERITSYPIGHIRAEGMITPETPRRLEALLKAQTDLPITSISLSSRGGNLAAALEVGRLLRRYRIVSSVSIDKACLSACAYAFLGGVARAFETGYGDEPEEAQKRLGFHGFTLEMQIPGALEGRNAAAFVGAVTQGSQVTAGGLADYVAAMDANVEIIGRAAPHGRNQYLYLPVSELKKLGILTDYEKNLGEFKLVPDGGNVQAAFIHDDHQFTIGCSQFGGRLQPVLVFTNTFGKSPGAPITPISPPLKLSRILGSTYRPWTSNDIAYKRFHAHSWITGTAWNPVFGYFHMTVGDSDPTTVALTSQNSAFFHDPPMFHAVIVLPPAEVAVLLREKESYVSLGEQPYPESGWSHVLRTEARDREALAYALRSCVK</sequence>
<dbReference type="SUPFAM" id="SSF52096">
    <property type="entry name" value="ClpP/crotonase"/>
    <property type="match status" value="1"/>
</dbReference>
<dbReference type="AlphaFoldDB" id="A0A2D2AYX9"/>
<dbReference type="KEGG" id="cmb:CSW64_12755"/>
<dbReference type="Proteomes" id="UP000228945">
    <property type="component" value="Chromosome"/>
</dbReference>
<evidence type="ECO:0000313" key="2">
    <source>
        <dbReference type="Proteomes" id="UP000228945"/>
    </source>
</evidence>
<name>A0A2D2AYX9_9CAUL</name>
<dbReference type="InterPro" id="IPR029045">
    <property type="entry name" value="ClpP/crotonase-like_dom_sf"/>
</dbReference>